<keyword evidence="3" id="KW-1185">Reference proteome</keyword>
<proteinExistence type="predicted"/>
<dbReference type="EMBL" id="CP035042">
    <property type="protein sequence ID" value="QHC52089.1"/>
    <property type="molecule type" value="Genomic_DNA"/>
</dbReference>
<dbReference type="GO" id="GO:0008235">
    <property type="term" value="F:metalloexopeptidase activity"/>
    <property type="evidence" value="ECO:0007669"/>
    <property type="project" value="InterPro"/>
</dbReference>
<evidence type="ECO:0000259" key="1">
    <source>
        <dbReference type="Pfam" id="PF04389"/>
    </source>
</evidence>
<dbReference type="PANTHER" id="PTHR12147:SF26">
    <property type="entry name" value="PEPTIDASE M28 DOMAIN-CONTAINING PROTEIN"/>
    <property type="match status" value="1"/>
</dbReference>
<dbReference type="SUPFAM" id="SSF53187">
    <property type="entry name" value="Zn-dependent exopeptidases"/>
    <property type="match status" value="1"/>
</dbReference>
<dbReference type="InterPro" id="IPR007484">
    <property type="entry name" value="Peptidase_M28"/>
</dbReference>
<dbReference type="Pfam" id="PF04389">
    <property type="entry name" value="Peptidase_M28"/>
    <property type="match status" value="1"/>
</dbReference>
<evidence type="ECO:0000313" key="3">
    <source>
        <dbReference type="Proteomes" id="UP000464013"/>
    </source>
</evidence>
<dbReference type="InterPro" id="IPR045175">
    <property type="entry name" value="M28_fam"/>
</dbReference>
<feature type="domain" description="Peptidase M28" evidence="1">
    <location>
        <begin position="110"/>
        <end position="328"/>
    </location>
</feature>
<dbReference type="Gene3D" id="3.40.630.10">
    <property type="entry name" value="Zn peptidases"/>
    <property type="match status" value="1"/>
</dbReference>
<sequence>MRRRRSFMPTILGAMVLFAVVVLAGGYWLMLYMPAASFRGEPASLSEDGKVLSERLHRHVRTLSETIGERHYWRPEALQAAEDYIEQAFQAAGLRPQRQAVPTGSRVFHNIEVILPGGQLAEEVFVVGAHYDTVRGTPGADDNASGVAVLIELARLLQQAELDRTLHLVAFVNEEMPFFGSAAMGSLQYARQARAEGMHVVGMISLEMLGYFSDEPGSQAYPFPLDRFYPDQGDFVAFVSNLESRRLVHQVIEAFRHHAEVPSEGLVAPPLLGDIRRSDHWAFWEMGFPAMMLTDTANFRNPYYHGPDDTHDRLDYATMARLTKGLAAALESLARR</sequence>
<reference evidence="2 3" key="1">
    <citation type="submission" date="2019-01" db="EMBL/GenBank/DDBJ databases">
        <title>Complete genome of a denitifying bacterium Halomons sp. BC-M4-5.</title>
        <authorList>
            <person name="Wang L."/>
            <person name="Shao Z."/>
        </authorList>
    </citation>
    <scope>NUCLEOTIDE SEQUENCE [LARGE SCALE GENOMIC DNA]</scope>
    <source>
        <strain evidence="2 3">BC-M4-5</strain>
    </source>
</reference>
<dbReference type="GO" id="GO:0006508">
    <property type="term" value="P:proteolysis"/>
    <property type="evidence" value="ECO:0007669"/>
    <property type="project" value="InterPro"/>
</dbReference>
<accession>A0A6I6SNA5</accession>
<dbReference type="AlphaFoldDB" id="A0A6I6SNA5"/>
<gene>
    <name evidence="2" type="ORF">EKK97_09235</name>
</gene>
<dbReference type="Proteomes" id="UP000464013">
    <property type="component" value="Chromosome"/>
</dbReference>
<evidence type="ECO:0000313" key="2">
    <source>
        <dbReference type="EMBL" id="QHC52089.1"/>
    </source>
</evidence>
<protein>
    <submittedName>
        <fullName evidence="2">M20/M25/M40 family metallo-hydrolase</fullName>
    </submittedName>
</protein>
<dbReference type="PANTHER" id="PTHR12147">
    <property type="entry name" value="METALLOPEPTIDASE M28 FAMILY MEMBER"/>
    <property type="match status" value="1"/>
</dbReference>
<name>A0A6I6SNA5_9GAMM</name>
<organism evidence="2 3">
    <name type="scientific">Billgrantia tianxiuensis</name>
    <dbReference type="NCBI Taxonomy" id="2497861"/>
    <lineage>
        <taxon>Bacteria</taxon>
        <taxon>Pseudomonadati</taxon>
        <taxon>Pseudomonadota</taxon>
        <taxon>Gammaproteobacteria</taxon>
        <taxon>Oceanospirillales</taxon>
        <taxon>Halomonadaceae</taxon>
        <taxon>Billgrantia</taxon>
    </lineage>
</organism>
<dbReference type="KEGG" id="htx:EKK97_09235"/>
<keyword evidence="2" id="KW-0378">Hydrolase</keyword>
<dbReference type="OrthoDB" id="9778250at2"/>